<dbReference type="Gene3D" id="3.40.720.10">
    <property type="entry name" value="Alkaline Phosphatase, subunit A"/>
    <property type="match status" value="1"/>
</dbReference>
<sequence length="507" mass="56800">MLDTMTSSPNLVLILSDDHAAHAISAYGSKVNRTPHLDRLAAEGVRMDAAYCTNSICSPSRASILTGTYSHVNGVASIFTEIDYRVPTFTEVLHEAGYQTALFGKWHLGERPEAAPRHFDAWKVFPGQGAYVDPVMIGPDATETVPGYATDIVTDQSIDWLRDRDPDRPFLLLVHHKAPHRPWVPDEKHKELYPLGSIPEPSTLFDDHGTRSQAVRGVRMSVADDLSSDELGEDLPAGLRGPENRVGRMRWKYQRYLRDYLQCVQSVDDNVGRLLDVLDAEGLTGSTMVVYTSDQGFFLGDHGWFDKRLMFDESLQMPLLIRWPSSIPVGGTCDAMVTNVDFAATFLDLAGMDAATVLPTSQGRSFLPLLRGEEVDDWPDAVYYRYWEHDDPIHHAPAHYGVRTAEFKLIHYYGAGLGVPGSSERLFAAEWELYDLRTDPEELVNVADDPAYAGIRARLTTRLAELQHQYADEPYAGPDTPRPEWSWADEKSLQDVARYTETLRSDA</sequence>
<dbReference type="InterPro" id="IPR017850">
    <property type="entry name" value="Alkaline_phosphatase_core_sf"/>
</dbReference>
<keyword evidence="3" id="KW-0378">Hydrolase</keyword>
<dbReference type="CDD" id="cd16031">
    <property type="entry name" value="G6S_like"/>
    <property type="match status" value="1"/>
</dbReference>
<reference evidence="6 7" key="1">
    <citation type="submission" date="2019-02" db="EMBL/GenBank/DDBJ databases">
        <title>Draft genome sequences of novel Actinobacteria.</title>
        <authorList>
            <person name="Sahin N."/>
            <person name="Ay H."/>
            <person name="Saygin H."/>
        </authorList>
    </citation>
    <scope>NUCLEOTIDE SEQUENCE [LARGE SCALE GENOMIC DNA]</scope>
    <source>
        <strain evidence="6 7">16K104</strain>
    </source>
</reference>
<dbReference type="InterPro" id="IPR024607">
    <property type="entry name" value="Sulfatase_CS"/>
</dbReference>
<evidence type="ECO:0000256" key="3">
    <source>
        <dbReference type="ARBA" id="ARBA00022801"/>
    </source>
</evidence>
<dbReference type="PROSITE" id="PS00523">
    <property type="entry name" value="SULFATASE_1"/>
    <property type="match status" value="1"/>
</dbReference>
<proteinExistence type="inferred from homology"/>
<evidence type="ECO:0000313" key="7">
    <source>
        <dbReference type="Proteomes" id="UP000295172"/>
    </source>
</evidence>
<dbReference type="EMBL" id="SMKR01000009">
    <property type="protein sequence ID" value="TDD29650.1"/>
    <property type="molecule type" value="Genomic_DNA"/>
</dbReference>
<keyword evidence="7" id="KW-1185">Reference proteome</keyword>
<evidence type="ECO:0000256" key="4">
    <source>
        <dbReference type="ARBA" id="ARBA00023180"/>
    </source>
</evidence>
<comment type="caution">
    <text evidence="6">The sequence shown here is derived from an EMBL/GenBank/DDBJ whole genome shotgun (WGS) entry which is preliminary data.</text>
</comment>
<dbReference type="Pfam" id="PF00884">
    <property type="entry name" value="Sulfatase"/>
    <property type="match status" value="1"/>
</dbReference>
<dbReference type="AlphaFoldDB" id="A0A4R4XG00"/>
<keyword evidence="2" id="KW-0732">Signal</keyword>
<evidence type="ECO:0000313" key="6">
    <source>
        <dbReference type="EMBL" id="TDD29650.1"/>
    </source>
</evidence>
<dbReference type="PANTHER" id="PTHR43108">
    <property type="entry name" value="N-ACETYLGLUCOSAMINE-6-SULFATASE FAMILY MEMBER"/>
    <property type="match status" value="1"/>
</dbReference>
<dbReference type="SUPFAM" id="SSF53649">
    <property type="entry name" value="Alkaline phosphatase-like"/>
    <property type="match status" value="1"/>
</dbReference>
<evidence type="ECO:0000259" key="5">
    <source>
        <dbReference type="Pfam" id="PF00884"/>
    </source>
</evidence>
<feature type="domain" description="Sulfatase N-terminal" evidence="5">
    <location>
        <begin position="9"/>
        <end position="352"/>
    </location>
</feature>
<accession>A0A4R4XG00</accession>
<organism evidence="6 7">
    <name type="scientific">Kribbella turkmenica</name>
    <dbReference type="NCBI Taxonomy" id="2530375"/>
    <lineage>
        <taxon>Bacteria</taxon>
        <taxon>Bacillati</taxon>
        <taxon>Actinomycetota</taxon>
        <taxon>Actinomycetes</taxon>
        <taxon>Propionibacteriales</taxon>
        <taxon>Kribbellaceae</taxon>
        <taxon>Kribbella</taxon>
    </lineage>
</organism>
<dbReference type="Proteomes" id="UP000295172">
    <property type="component" value="Unassembled WGS sequence"/>
</dbReference>
<dbReference type="PANTHER" id="PTHR43108:SF6">
    <property type="entry name" value="N-SULPHOGLUCOSAMINE SULPHOHYDROLASE"/>
    <property type="match status" value="1"/>
</dbReference>
<protein>
    <submittedName>
        <fullName evidence="6">DUF4976 domain-containing protein</fullName>
    </submittedName>
</protein>
<gene>
    <name evidence="6" type="ORF">E1218_03510</name>
</gene>
<dbReference type="OrthoDB" id="9777306at2"/>
<comment type="similarity">
    <text evidence="1">Belongs to the sulfatase family.</text>
</comment>
<keyword evidence="4" id="KW-0325">Glycoprotein</keyword>
<dbReference type="GO" id="GO:0016787">
    <property type="term" value="F:hydrolase activity"/>
    <property type="evidence" value="ECO:0007669"/>
    <property type="project" value="UniProtKB-KW"/>
</dbReference>
<name>A0A4R4XG00_9ACTN</name>
<dbReference type="InterPro" id="IPR000917">
    <property type="entry name" value="Sulfatase_N"/>
</dbReference>
<evidence type="ECO:0000256" key="2">
    <source>
        <dbReference type="ARBA" id="ARBA00022729"/>
    </source>
</evidence>
<evidence type="ECO:0000256" key="1">
    <source>
        <dbReference type="ARBA" id="ARBA00008779"/>
    </source>
</evidence>